<dbReference type="InterPro" id="IPR009057">
    <property type="entry name" value="Homeodomain-like_sf"/>
</dbReference>
<dbReference type="EMBL" id="QFOT01000161">
    <property type="protein sequence ID" value="PZP53884.1"/>
    <property type="molecule type" value="Genomic_DNA"/>
</dbReference>
<evidence type="ECO:0000256" key="1">
    <source>
        <dbReference type="ARBA" id="ARBA00023015"/>
    </source>
</evidence>
<dbReference type="AlphaFoldDB" id="A0A2W5FHT0"/>
<dbReference type="Gene3D" id="1.10.10.60">
    <property type="entry name" value="Homeodomain-like"/>
    <property type="match status" value="2"/>
</dbReference>
<name>A0A2W5FHT0_9BACT</name>
<dbReference type="PANTHER" id="PTHR43436:SF1">
    <property type="entry name" value="TRANSCRIPTIONAL REGULATORY PROTEIN"/>
    <property type="match status" value="1"/>
</dbReference>
<accession>A0A2W5FHT0</accession>
<proteinExistence type="predicted"/>
<dbReference type="Pfam" id="PF12833">
    <property type="entry name" value="HTH_18"/>
    <property type="match status" value="1"/>
</dbReference>
<protein>
    <submittedName>
        <fullName evidence="4">AraC family transcriptional regulator CmrA</fullName>
    </submittedName>
</protein>
<reference evidence="4 5" key="1">
    <citation type="submission" date="2017-08" db="EMBL/GenBank/DDBJ databases">
        <title>Infants hospitalized years apart are colonized by the same room-sourced microbial strains.</title>
        <authorList>
            <person name="Brooks B."/>
            <person name="Olm M.R."/>
            <person name="Firek B.A."/>
            <person name="Baker R."/>
            <person name="Thomas B.C."/>
            <person name="Morowitz M.J."/>
            <person name="Banfield J.F."/>
        </authorList>
    </citation>
    <scope>NUCLEOTIDE SEQUENCE [LARGE SCALE GENOMIC DNA]</scope>
    <source>
        <strain evidence="4">S2_006_000_R2_64</strain>
    </source>
</reference>
<evidence type="ECO:0000259" key="3">
    <source>
        <dbReference type="PROSITE" id="PS01124"/>
    </source>
</evidence>
<organism evidence="4 5">
    <name type="scientific">Micavibrio aeruginosavorus</name>
    <dbReference type="NCBI Taxonomy" id="349221"/>
    <lineage>
        <taxon>Bacteria</taxon>
        <taxon>Pseudomonadati</taxon>
        <taxon>Bdellovibrionota</taxon>
        <taxon>Bdellovibrionia</taxon>
        <taxon>Bdellovibrionales</taxon>
        <taxon>Pseudobdellovibrionaceae</taxon>
        <taxon>Micavibrio</taxon>
    </lineage>
</organism>
<feature type="domain" description="HTH araC/xylS-type" evidence="3">
    <location>
        <begin position="193"/>
        <end position="291"/>
    </location>
</feature>
<evidence type="ECO:0000313" key="5">
    <source>
        <dbReference type="Proteomes" id="UP000249739"/>
    </source>
</evidence>
<keyword evidence="2" id="KW-0804">Transcription</keyword>
<dbReference type="PANTHER" id="PTHR43436">
    <property type="entry name" value="ARAC-FAMILY TRANSCRIPTIONAL REGULATOR"/>
    <property type="match status" value="1"/>
</dbReference>
<dbReference type="PROSITE" id="PS01124">
    <property type="entry name" value="HTH_ARAC_FAMILY_2"/>
    <property type="match status" value="1"/>
</dbReference>
<dbReference type="GO" id="GO:0043565">
    <property type="term" value="F:sequence-specific DNA binding"/>
    <property type="evidence" value="ECO:0007669"/>
    <property type="project" value="InterPro"/>
</dbReference>
<evidence type="ECO:0000313" key="4">
    <source>
        <dbReference type="EMBL" id="PZP53884.1"/>
    </source>
</evidence>
<dbReference type="GO" id="GO:0003700">
    <property type="term" value="F:DNA-binding transcription factor activity"/>
    <property type="evidence" value="ECO:0007669"/>
    <property type="project" value="InterPro"/>
</dbReference>
<gene>
    <name evidence="4" type="ORF">DI586_10560</name>
</gene>
<dbReference type="Pfam" id="PF06719">
    <property type="entry name" value="AraC_N"/>
    <property type="match status" value="1"/>
</dbReference>
<sequence>MNEAQQQELATLVDKYSNGNGLHQTAIPKLLCIKSSESTHPSRVIYEPALCLIVQGGKKAMLEDDIYHYEAGHFLIVAVDLPITGQVINATPDKPYLSIAMSLDAAQLGELITQTGKTFSSNENTKRGLIVDRSNDVLTDSILRLVRLLDNQNDIPLLAPMMMREVYYRLLNGPHGDSIAQIALSGSNMHKIAKVINMIKTNFNVPIKIDEMAELANMSASSFHSHFKSVTAMSPLQYQKRLRLMEARRLMLTEVQDAASASYRVGYESPSQFSREYSRMFGAPPMSDIENLKASGAAQA</sequence>
<dbReference type="Proteomes" id="UP000249739">
    <property type="component" value="Unassembled WGS sequence"/>
</dbReference>
<dbReference type="SMART" id="SM00342">
    <property type="entry name" value="HTH_ARAC"/>
    <property type="match status" value="1"/>
</dbReference>
<dbReference type="InterPro" id="IPR018060">
    <property type="entry name" value="HTH_AraC"/>
</dbReference>
<keyword evidence="1" id="KW-0805">Transcription regulation</keyword>
<dbReference type="InterPro" id="IPR009594">
    <property type="entry name" value="Tscrpt_reg_HTH_AraC_N"/>
</dbReference>
<dbReference type="SUPFAM" id="SSF46689">
    <property type="entry name" value="Homeodomain-like"/>
    <property type="match status" value="2"/>
</dbReference>
<comment type="caution">
    <text evidence="4">The sequence shown here is derived from an EMBL/GenBank/DDBJ whole genome shotgun (WGS) entry which is preliminary data.</text>
</comment>
<evidence type="ECO:0000256" key="2">
    <source>
        <dbReference type="ARBA" id="ARBA00023163"/>
    </source>
</evidence>